<evidence type="ECO:0000259" key="2">
    <source>
        <dbReference type="SMART" id="SM00849"/>
    </source>
</evidence>
<keyword evidence="4" id="KW-1185">Reference proteome</keyword>
<dbReference type="CDD" id="cd07716">
    <property type="entry name" value="RNaseZ_short-form-like_MBL-fold"/>
    <property type="match status" value="1"/>
</dbReference>
<dbReference type="SUPFAM" id="SSF56281">
    <property type="entry name" value="Metallo-hydrolase/oxidoreductase"/>
    <property type="match status" value="1"/>
</dbReference>
<evidence type="ECO:0000313" key="4">
    <source>
        <dbReference type="Proteomes" id="UP000186795"/>
    </source>
</evidence>
<gene>
    <name evidence="3" type="ORF">SAMN05421790_101357</name>
</gene>
<feature type="domain" description="Metallo-beta-lactamase" evidence="2">
    <location>
        <begin position="18"/>
        <end position="190"/>
    </location>
</feature>
<name>A0A1N7ITP7_9BACL</name>
<sequence>MKWTVLGCQSPFPGPGGGTPGYLLEVQGKKVLVDCGSGVLSRLGHHLAFHELDAVWLSHLHHDHIADFFVLQYAMLIAFRQGKRKEPLTVYAPSQPASWADKLNYSQVVRHHPIREGESYSFDGWSITLHRTEHGIPCYAMVIRSGERVLLYGADAGPGTRWISMCREPDLFVCEGSYLHRDTPDLPVGHHSVRQAGQAAREIGARRLLLTHLYPEIPLESLRREAADSYDGELLLAQPGMVVEL</sequence>
<dbReference type="PANTHER" id="PTHR46018">
    <property type="entry name" value="ZINC PHOSPHODIESTERASE ELAC PROTEIN 1"/>
    <property type="match status" value="1"/>
</dbReference>
<dbReference type="SMART" id="SM00849">
    <property type="entry name" value="Lactamase_B"/>
    <property type="match status" value="1"/>
</dbReference>
<evidence type="ECO:0000313" key="3">
    <source>
        <dbReference type="EMBL" id="SIS40475.1"/>
    </source>
</evidence>
<accession>A0A1N7ITP7</accession>
<dbReference type="InterPro" id="IPR036866">
    <property type="entry name" value="RibonucZ/Hydroxyglut_hydro"/>
</dbReference>
<dbReference type="PANTHER" id="PTHR46018:SF4">
    <property type="entry name" value="METALLO-HYDROLASE YHFI-RELATED"/>
    <property type="match status" value="1"/>
</dbReference>
<dbReference type="Gene3D" id="3.60.15.10">
    <property type="entry name" value="Ribonuclease Z/Hydroxyacylglutathione hydrolase-like"/>
    <property type="match status" value="1"/>
</dbReference>
<reference evidence="4" key="1">
    <citation type="submission" date="2017-01" db="EMBL/GenBank/DDBJ databases">
        <authorList>
            <person name="Varghese N."/>
            <person name="Submissions S."/>
        </authorList>
    </citation>
    <scope>NUCLEOTIDE SEQUENCE [LARGE SCALE GENOMIC DNA]</scope>
    <source>
        <strain evidence="4">DSM 45196</strain>
    </source>
</reference>
<evidence type="ECO:0000256" key="1">
    <source>
        <dbReference type="ARBA" id="ARBA00022833"/>
    </source>
</evidence>
<keyword evidence="1" id="KW-0862">Zinc</keyword>
<dbReference type="Pfam" id="PF12706">
    <property type="entry name" value="Lactamase_B_2"/>
    <property type="match status" value="1"/>
</dbReference>
<dbReference type="AlphaFoldDB" id="A0A1N7ITP7"/>
<proteinExistence type="predicted"/>
<dbReference type="InterPro" id="IPR001279">
    <property type="entry name" value="Metallo-B-lactamas"/>
</dbReference>
<dbReference type="Proteomes" id="UP000186795">
    <property type="component" value="Unassembled WGS sequence"/>
</dbReference>
<dbReference type="OrthoDB" id="9794898at2"/>
<protein>
    <submittedName>
        <fullName evidence="3">Ribonuclease BN, tRNA processing enzyme</fullName>
    </submittedName>
</protein>
<dbReference type="GO" id="GO:0042781">
    <property type="term" value="F:3'-tRNA processing endoribonuclease activity"/>
    <property type="evidence" value="ECO:0007669"/>
    <property type="project" value="TreeGrafter"/>
</dbReference>
<organism evidence="3 4">
    <name type="scientific">Kroppenstedtia eburnea</name>
    <dbReference type="NCBI Taxonomy" id="714067"/>
    <lineage>
        <taxon>Bacteria</taxon>
        <taxon>Bacillati</taxon>
        <taxon>Bacillota</taxon>
        <taxon>Bacilli</taxon>
        <taxon>Bacillales</taxon>
        <taxon>Thermoactinomycetaceae</taxon>
        <taxon>Kroppenstedtia</taxon>
    </lineage>
</organism>
<dbReference type="RefSeq" id="WP_076523016.1">
    <property type="nucleotide sequence ID" value="NZ_CP048103.1"/>
</dbReference>
<dbReference type="EMBL" id="FTOD01000001">
    <property type="protein sequence ID" value="SIS40475.1"/>
    <property type="molecule type" value="Genomic_DNA"/>
</dbReference>